<proteinExistence type="predicted"/>
<dbReference type="EMBL" id="CAJFCJ010000012">
    <property type="protein sequence ID" value="CAD5120262.1"/>
    <property type="molecule type" value="Genomic_DNA"/>
</dbReference>
<keyword evidence="1" id="KW-0472">Membrane</keyword>
<dbReference type="InterPro" id="IPR035897">
    <property type="entry name" value="Toll_tir_struct_dom_sf"/>
</dbReference>
<dbReference type="OrthoDB" id="6285660at2759"/>
<name>A0A7I8VVK1_9ANNE</name>
<feature type="transmembrane region" description="Helical" evidence="1">
    <location>
        <begin position="285"/>
        <end position="305"/>
    </location>
</feature>
<evidence type="ECO:0000256" key="1">
    <source>
        <dbReference type="SAM" id="Phobius"/>
    </source>
</evidence>
<reference evidence="2 3" key="1">
    <citation type="submission" date="2020-08" db="EMBL/GenBank/DDBJ databases">
        <authorList>
            <person name="Hejnol A."/>
        </authorList>
    </citation>
    <scope>NUCLEOTIDE SEQUENCE [LARGE SCALE GENOMIC DNA]</scope>
</reference>
<keyword evidence="1" id="KW-0812">Transmembrane</keyword>
<dbReference type="SUPFAM" id="SSF52200">
    <property type="entry name" value="Toll/Interleukin receptor TIR domain"/>
    <property type="match status" value="1"/>
</dbReference>
<protein>
    <submittedName>
        <fullName evidence="2">DgyrCDS8830</fullName>
    </submittedName>
</protein>
<dbReference type="Pfam" id="PF14800">
    <property type="entry name" value="DUF4481"/>
    <property type="match status" value="1"/>
</dbReference>
<accession>A0A7I8VVK1</accession>
<feature type="transmembrane region" description="Helical" evidence="1">
    <location>
        <begin position="242"/>
        <end position="265"/>
    </location>
</feature>
<dbReference type="Proteomes" id="UP000549394">
    <property type="component" value="Unassembled WGS sequence"/>
</dbReference>
<evidence type="ECO:0000313" key="2">
    <source>
        <dbReference type="EMBL" id="CAD5120262.1"/>
    </source>
</evidence>
<dbReference type="PANTHER" id="PTHR31193">
    <property type="entry name" value="TRANSMEMBRANE PROTEIN C9ORF91"/>
    <property type="match status" value="1"/>
</dbReference>
<organism evidence="2 3">
    <name type="scientific">Dimorphilus gyrociliatus</name>
    <dbReference type="NCBI Taxonomy" id="2664684"/>
    <lineage>
        <taxon>Eukaryota</taxon>
        <taxon>Metazoa</taxon>
        <taxon>Spiralia</taxon>
        <taxon>Lophotrochozoa</taxon>
        <taxon>Annelida</taxon>
        <taxon>Polychaeta</taxon>
        <taxon>Polychaeta incertae sedis</taxon>
        <taxon>Dinophilidae</taxon>
        <taxon>Dimorphilus</taxon>
    </lineage>
</organism>
<gene>
    <name evidence="2" type="ORF">DGYR_LOCUS8377</name>
</gene>
<dbReference type="PANTHER" id="PTHR31193:SF1">
    <property type="entry name" value="TRANSMEMBRANE PROTEIN 268"/>
    <property type="match status" value="1"/>
</dbReference>
<dbReference type="Gene3D" id="3.40.50.10140">
    <property type="entry name" value="Toll/interleukin-1 receptor homology (TIR) domain"/>
    <property type="match status" value="1"/>
</dbReference>
<keyword evidence="3" id="KW-1185">Reference proteome</keyword>
<comment type="caution">
    <text evidence="2">The sequence shown here is derived from an EMBL/GenBank/DDBJ whole genome shotgun (WGS) entry which is preliminary data.</text>
</comment>
<sequence>MNYGELPETDDDEFDGLTNRVSLKDTNNENRIFLVWHVHDSEMGKSVQEHLESTRYGFKCFNQDDLFHADPDLSLAECVVQGVRNSAKTIFIISSMMLTDLWAACELEVLPELNFKGFKSDFMLLIVQEVELPFIFTDVFSLNASTVGWWNKLINWLTPTDSVHILSTDTNRNSPGLAGVNPALQSGHLLLSYRSRCGCCGREQIESELPEELMAHGLQIPNDEYAKAISNLMQSFKARCHLCCFSAPAAAVFFTSFFVLCLTIIPFVEVQLFVSSAPANTGLEYIHGCLIWLTSLSFYLVVSYLSRRRMNRLMAAELSSINSIFVRHNVLIGMEDLSIADCNKYYVSFLFTILRAFI</sequence>
<dbReference type="InterPro" id="IPR028054">
    <property type="entry name" value="DUF4481"/>
</dbReference>
<evidence type="ECO:0000313" key="3">
    <source>
        <dbReference type="Proteomes" id="UP000549394"/>
    </source>
</evidence>
<dbReference type="AlphaFoldDB" id="A0A7I8VVK1"/>
<keyword evidence="1" id="KW-1133">Transmembrane helix</keyword>